<keyword evidence="2" id="KW-1133">Transmembrane helix</keyword>
<reference evidence="3 4" key="1">
    <citation type="submission" date="2018-08" db="EMBL/GenBank/DDBJ databases">
        <title>A genome reference for cultivated species of the human gut microbiota.</title>
        <authorList>
            <person name="Zou Y."/>
            <person name="Xue W."/>
            <person name="Luo G."/>
        </authorList>
    </citation>
    <scope>NUCLEOTIDE SEQUENCE [LARGE SCALE GENOMIC DNA]</scope>
    <source>
        <strain evidence="3 4">AM31-10</strain>
    </source>
</reference>
<dbReference type="Proteomes" id="UP000284361">
    <property type="component" value="Unassembled WGS sequence"/>
</dbReference>
<evidence type="ECO:0000256" key="2">
    <source>
        <dbReference type="SAM" id="Phobius"/>
    </source>
</evidence>
<accession>A0A414FRY0</accession>
<evidence type="ECO:0000256" key="1">
    <source>
        <dbReference type="SAM" id="MobiDB-lite"/>
    </source>
</evidence>
<organism evidence="3 4">
    <name type="scientific">Phocaeicola plebeius</name>
    <dbReference type="NCBI Taxonomy" id="310297"/>
    <lineage>
        <taxon>Bacteria</taxon>
        <taxon>Pseudomonadati</taxon>
        <taxon>Bacteroidota</taxon>
        <taxon>Bacteroidia</taxon>
        <taxon>Bacteroidales</taxon>
        <taxon>Bacteroidaceae</taxon>
        <taxon>Phocaeicola</taxon>
    </lineage>
</organism>
<gene>
    <name evidence="3" type="ORF">DW789_10910</name>
</gene>
<sequence>MGRYFIYAIMLYALVVAIYMLWERGVKRKKNAARKKGYNPFKASPKEDIIGKSKFTLRHSKPQATTLEINEKGIENASIFATGNGQTAAEETPGEVLQTQTGTGALPGQSEDNSGEIDLVIENEPEGELDTDEDGDLDTWESEAAEDETGGSMAQGIGFEELAGMVRTVETAETATTGQREEAGRVLVEIRKTEIFEQIASDEPKKKVVSSLMDDYFTAFYRRTEALPEGAVKAPTDFNVRGFA</sequence>
<protein>
    <recommendedName>
        <fullName evidence="5">Conjugal transfer protein TraD</fullName>
    </recommendedName>
</protein>
<evidence type="ECO:0000313" key="4">
    <source>
        <dbReference type="Proteomes" id="UP000284361"/>
    </source>
</evidence>
<name>A0A414FRY0_9BACT</name>
<dbReference type="EMBL" id="QSJG01000022">
    <property type="protein sequence ID" value="RHD53458.1"/>
    <property type="molecule type" value="Genomic_DNA"/>
</dbReference>
<proteinExistence type="predicted"/>
<dbReference type="AlphaFoldDB" id="A0A414FRY0"/>
<comment type="caution">
    <text evidence="3">The sequence shown here is derived from an EMBL/GenBank/DDBJ whole genome shotgun (WGS) entry which is preliminary data.</text>
</comment>
<evidence type="ECO:0000313" key="3">
    <source>
        <dbReference type="EMBL" id="RHD53458.1"/>
    </source>
</evidence>
<keyword evidence="2" id="KW-0812">Transmembrane</keyword>
<keyword evidence="2" id="KW-0472">Membrane</keyword>
<evidence type="ECO:0008006" key="5">
    <source>
        <dbReference type="Google" id="ProtNLM"/>
    </source>
</evidence>
<feature type="region of interest" description="Disordered" evidence="1">
    <location>
        <begin position="85"/>
        <end position="114"/>
    </location>
</feature>
<dbReference type="RefSeq" id="WP_118165397.1">
    <property type="nucleotide sequence ID" value="NZ_QSJG01000022.1"/>
</dbReference>
<feature type="transmembrane region" description="Helical" evidence="2">
    <location>
        <begin position="6"/>
        <end position="22"/>
    </location>
</feature>